<dbReference type="Gene3D" id="3.30.70.360">
    <property type="match status" value="1"/>
</dbReference>
<dbReference type="AlphaFoldDB" id="A0A386H5I6"/>
<dbReference type="GO" id="GO:0006508">
    <property type="term" value="P:proteolysis"/>
    <property type="evidence" value="ECO:0007669"/>
    <property type="project" value="UniProtKB-UniRule"/>
</dbReference>
<feature type="binding site" evidence="11 13">
    <location>
        <position position="141"/>
    </location>
    <ligand>
        <name>Zn(2+)</name>
        <dbReference type="ChEBI" id="CHEBI:29105"/>
        <label>1</label>
    </ligand>
</feature>
<evidence type="ECO:0000256" key="11">
    <source>
        <dbReference type="HAMAP-Rule" id="MF_00550"/>
    </source>
</evidence>
<evidence type="ECO:0000313" key="16">
    <source>
        <dbReference type="Proteomes" id="UP000266301"/>
    </source>
</evidence>
<dbReference type="Proteomes" id="UP000266301">
    <property type="component" value="Chromosome"/>
</dbReference>
<feature type="binding site" evidence="11 13">
    <location>
        <position position="141"/>
    </location>
    <ligand>
        <name>Zn(2+)</name>
        <dbReference type="ChEBI" id="CHEBI:29105"/>
        <label>2</label>
    </ligand>
</feature>
<dbReference type="InterPro" id="IPR011650">
    <property type="entry name" value="Peptidase_M20_dimer"/>
</dbReference>
<dbReference type="EC" id="3.4.11.4" evidence="11"/>
<keyword evidence="4 11" id="KW-0031">Aminopeptidase</keyword>
<dbReference type="EMBL" id="CP032416">
    <property type="protein sequence ID" value="AYD40874.1"/>
    <property type="molecule type" value="Genomic_DNA"/>
</dbReference>
<dbReference type="Pfam" id="PF01546">
    <property type="entry name" value="Peptidase_M20"/>
    <property type="match status" value="1"/>
</dbReference>
<keyword evidence="10 11" id="KW-0482">Metalloprotease</keyword>
<organism evidence="15 16">
    <name type="scientific">Clostridium fermenticellae</name>
    <dbReference type="NCBI Taxonomy" id="2068654"/>
    <lineage>
        <taxon>Bacteria</taxon>
        <taxon>Bacillati</taxon>
        <taxon>Bacillota</taxon>
        <taxon>Clostridia</taxon>
        <taxon>Eubacteriales</taxon>
        <taxon>Clostridiaceae</taxon>
        <taxon>Clostridium</taxon>
    </lineage>
</organism>
<feature type="binding site" evidence="11 13">
    <location>
        <position position="176"/>
    </location>
    <ligand>
        <name>Zn(2+)</name>
        <dbReference type="ChEBI" id="CHEBI:29105"/>
        <label>2</label>
    </ligand>
</feature>
<dbReference type="PIRSF" id="PIRSF037215">
    <property type="entry name" value="Peptidase_M20B"/>
    <property type="match status" value="1"/>
</dbReference>
<keyword evidence="7 11" id="KW-0479">Metal-binding</keyword>
<accession>A0A386H5I6</accession>
<comment type="function">
    <text evidence="11">Cleaves the N-terminal amino acid of tripeptides.</text>
</comment>
<dbReference type="GO" id="GO:0045148">
    <property type="term" value="F:tripeptide aminopeptidase activity"/>
    <property type="evidence" value="ECO:0007669"/>
    <property type="project" value="UniProtKB-UniRule"/>
</dbReference>
<dbReference type="NCBIfam" id="NF003976">
    <property type="entry name" value="PRK05469.1"/>
    <property type="match status" value="1"/>
</dbReference>
<dbReference type="InterPro" id="IPR010161">
    <property type="entry name" value="Peptidase_M20B"/>
</dbReference>
<dbReference type="KEGG" id="cfer:D4Z93_10200"/>
<keyword evidence="6 11" id="KW-0645">Protease</keyword>
<name>A0A386H5I6_9CLOT</name>
<keyword evidence="9 11" id="KW-0862">Zinc</keyword>
<sequence length="408" mass="45256">MSKVQDKFIKYVKFDTRSNEESNTIPTTKGQFVLGKELVEELKNMGMDEAFMDENGYVMASLSSNTDKKVPSVGFISHMDTSPEISGTNVNPQFVENYDGKDIVLNAEKRVVLSPRDFPELKNYIGKTLITADGTTLLGADDKAGIAEIMTALETLIEHPEIKHGDVKAAFTPDEEIGRGSDYFDVKRFGADLAYTLDGGVIGELQYENFNAASAKVTIKGRSVHPGSAKGVMINSVLIAGEFMSMLPENETPATTEGYEGFYHLVTINGGVEETNLDYIIRDFDKDKFNDRKNFIVEVSNKLNKKYGDDTVLIEVKDQYKNMKEQVEPKKYIVDTAYHAMELVGVVPKTEPIRGGTDGASLSFKGLPTPNIFTGGHNFHGKFEYIPVCSMEKAVEVVLKIVELYEKI</sequence>
<dbReference type="PANTHER" id="PTHR42994">
    <property type="entry name" value="PEPTIDASE T"/>
    <property type="match status" value="1"/>
</dbReference>
<keyword evidence="5 11" id="KW-0963">Cytoplasm</keyword>
<reference evidence="15 16" key="1">
    <citation type="journal article" date="2019" name="Int. J. Syst. Evol. Microbiol.">
        <title>Clostridium fermenticellae sp. nov., isolated from the mud in a fermentation cellar for the production of the Chinese liquor, baijiu.</title>
        <authorList>
            <person name="Xu P.X."/>
            <person name="Chai L.J."/>
            <person name="Qiu T."/>
            <person name="Zhang X.J."/>
            <person name="Lu Z.M."/>
            <person name="Xiao C."/>
            <person name="Wang S.T."/>
            <person name="Shen C.H."/>
            <person name="Shi J.S."/>
            <person name="Xu Z.H."/>
        </authorList>
    </citation>
    <scope>NUCLEOTIDE SEQUENCE [LARGE SCALE GENOMIC DNA]</scope>
    <source>
        <strain evidence="15 16">JN500901</strain>
    </source>
</reference>
<comment type="subcellular location">
    <subcellularLocation>
        <location evidence="2 11">Cytoplasm</location>
    </subcellularLocation>
</comment>
<evidence type="ECO:0000256" key="8">
    <source>
        <dbReference type="ARBA" id="ARBA00022801"/>
    </source>
</evidence>
<dbReference type="RefSeq" id="WP_119973254.1">
    <property type="nucleotide sequence ID" value="NZ_CP032416.1"/>
</dbReference>
<dbReference type="GO" id="GO:0043171">
    <property type="term" value="P:peptide catabolic process"/>
    <property type="evidence" value="ECO:0007669"/>
    <property type="project" value="UniProtKB-UniRule"/>
</dbReference>
<dbReference type="GO" id="GO:0005829">
    <property type="term" value="C:cytosol"/>
    <property type="evidence" value="ECO:0007669"/>
    <property type="project" value="TreeGrafter"/>
</dbReference>
<comment type="cofactor">
    <cofactor evidence="11 13">
        <name>Zn(2+)</name>
        <dbReference type="ChEBI" id="CHEBI:29105"/>
    </cofactor>
    <text evidence="11 13">Binds 2 Zn(2+) ions per subunit.</text>
</comment>
<dbReference type="NCBIfam" id="TIGR01882">
    <property type="entry name" value="peptidase-T"/>
    <property type="match status" value="1"/>
</dbReference>
<proteinExistence type="inferred from homology"/>
<dbReference type="FunFam" id="3.30.70.360:FF:000002">
    <property type="entry name" value="Peptidase T"/>
    <property type="match status" value="1"/>
</dbReference>
<protein>
    <recommendedName>
        <fullName evidence="11">Peptidase T</fullName>
        <ecNumber evidence="11">3.4.11.4</ecNumber>
    </recommendedName>
    <alternativeName>
        <fullName evidence="11">Aminotripeptidase</fullName>
        <shortName evidence="11">Tripeptidase</shortName>
    </alternativeName>
    <alternativeName>
        <fullName evidence="11">Tripeptide aminopeptidase</fullName>
    </alternativeName>
</protein>
<evidence type="ECO:0000256" key="3">
    <source>
        <dbReference type="ARBA" id="ARBA00009692"/>
    </source>
</evidence>
<feature type="binding site" evidence="11 13">
    <location>
        <position position="198"/>
    </location>
    <ligand>
        <name>Zn(2+)</name>
        <dbReference type="ChEBI" id="CHEBI:29105"/>
        <label>1</label>
    </ligand>
</feature>
<dbReference type="OrthoDB" id="9804934at2"/>
<dbReference type="CDD" id="cd03892">
    <property type="entry name" value="M20_peptT"/>
    <property type="match status" value="1"/>
</dbReference>
<dbReference type="InterPro" id="IPR002933">
    <property type="entry name" value="Peptidase_M20"/>
</dbReference>
<dbReference type="GO" id="GO:0008237">
    <property type="term" value="F:metallopeptidase activity"/>
    <property type="evidence" value="ECO:0007669"/>
    <property type="project" value="UniProtKB-KW"/>
</dbReference>
<evidence type="ECO:0000256" key="2">
    <source>
        <dbReference type="ARBA" id="ARBA00004496"/>
    </source>
</evidence>
<dbReference type="InterPro" id="IPR001261">
    <property type="entry name" value="ArgE/DapE_CS"/>
</dbReference>
<feature type="binding site" evidence="11 13">
    <location>
        <position position="380"/>
    </location>
    <ligand>
        <name>Zn(2+)</name>
        <dbReference type="ChEBI" id="CHEBI:29105"/>
        <label>2</label>
    </ligand>
</feature>
<dbReference type="PANTHER" id="PTHR42994:SF1">
    <property type="entry name" value="PEPTIDASE T"/>
    <property type="match status" value="1"/>
</dbReference>
<feature type="binding site" evidence="11 13">
    <location>
        <position position="78"/>
    </location>
    <ligand>
        <name>Zn(2+)</name>
        <dbReference type="ChEBI" id="CHEBI:29105"/>
        <label>1</label>
    </ligand>
</feature>
<gene>
    <name evidence="11 15" type="primary">pepT</name>
    <name evidence="15" type="ORF">D4Z93_10200</name>
</gene>
<dbReference type="GO" id="GO:0008270">
    <property type="term" value="F:zinc ion binding"/>
    <property type="evidence" value="ECO:0007669"/>
    <property type="project" value="UniProtKB-UniRule"/>
</dbReference>
<feature type="active site" description="Proton acceptor" evidence="11 12">
    <location>
        <position position="175"/>
    </location>
</feature>
<evidence type="ECO:0000256" key="9">
    <source>
        <dbReference type="ARBA" id="ARBA00022833"/>
    </source>
</evidence>
<evidence type="ECO:0000256" key="13">
    <source>
        <dbReference type="PIRSR" id="PIRSR037215-2"/>
    </source>
</evidence>
<keyword evidence="8 11" id="KW-0378">Hydrolase</keyword>
<comment type="similarity">
    <text evidence="3 11">Belongs to the peptidase M20B family.</text>
</comment>
<feature type="domain" description="Peptidase M20 dimerisation" evidence="14">
    <location>
        <begin position="207"/>
        <end position="309"/>
    </location>
</feature>
<evidence type="ECO:0000259" key="14">
    <source>
        <dbReference type="Pfam" id="PF07687"/>
    </source>
</evidence>
<evidence type="ECO:0000256" key="1">
    <source>
        <dbReference type="ARBA" id="ARBA00000870"/>
    </source>
</evidence>
<evidence type="ECO:0000256" key="6">
    <source>
        <dbReference type="ARBA" id="ARBA00022670"/>
    </source>
</evidence>
<dbReference type="HAMAP" id="MF_00550">
    <property type="entry name" value="Aminopeptidase_M20"/>
    <property type="match status" value="1"/>
</dbReference>
<dbReference type="SUPFAM" id="SSF55031">
    <property type="entry name" value="Bacterial exopeptidase dimerisation domain"/>
    <property type="match status" value="1"/>
</dbReference>
<keyword evidence="16" id="KW-1185">Reference proteome</keyword>
<dbReference type="Pfam" id="PF07687">
    <property type="entry name" value="M20_dimer"/>
    <property type="match status" value="1"/>
</dbReference>
<evidence type="ECO:0000256" key="5">
    <source>
        <dbReference type="ARBA" id="ARBA00022490"/>
    </source>
</evidence>
<dbReference type="SUPFAM" id="SSF53187">
    <property type="entry name" value="Zn-dependent exopeptidases"/>
    <property type="match status" value="1"/>
</dbReference>
<dbReference type="InterPro" id="IPR036264">
    <property type="entry name" value="Bact_exopeptidase_dim_dom"/>
</dbReference>
<dbReference type="PROSITE" id="PS00758">
    <property type="entry name" value="ARGE_DAPE_CPG2_1"/>
    <property type="match status" value="1"/>
</dbReference>
<dbReference type="NCBIfam" id="NF009920">
    <property type="entry name" value="PRK13381.1"/>
    <property type="match status" value="1"/>
</dbReference>
<evidence type="ECO:0000256" key="12">
    <source>
        <dbReference type="PIRSR" id="PIRSR037215-1"/>
    </source>
</evidence>
<evidence type="ECO:0000256" key="7">
    <source>
        <dbReference type="ARBA" id="ARBA00022723"/>
    </source>
</evidence>
<feature type="active site" evidence="11 12">
    <location>
        <position position="80"/>
    </location>
</feature>
<comment type="catalytic activity">
    <reaction evidence="1 11">
        <text>Release of the N-terminal residue from a tripeptide.</text>
        <dbReference type="EC" id="3.4.11.4"/>
    </reaction>
</comment>
<evidence type="ECO:0000256" key="10">
    <source>
        <dbReference type="ARBA" id="ARBA00023049"/>
    </source>
</evidence>
<dbReference type="Gene3D" id="3.40.630.10">
    <property type="entry name" value="Zn peptidases"/>
    <property type="match status" value="1"/>
</dbReference>
<evidence type="ECO:0000313" key="15">
    <source>
        <dbReference type="EMBL" id="AYD40874.1"/>
    </source>
</evidence>
<evidence type="ECO:0000256" key="4">
    <source>
        <dbReference type="ARBA" id="ARBA00022438"/>
    </source>
</evidence>